<dbReference type="InterPro" id="IPR050855">
    <property type="entry name" value="NDM-1-like"/>
</dbReference>
<dbReference type="Pfam" id="PF00753">
    <property type="entry name" value="Lactamase_B"/>
    <property type="match status" value="1"/>
</dbReference>
<keyword evidence="12" id="KW-0046">Antibiotic resistance</keyword>
<accession>A0A6M4NN58</accession>
<dbReference type="EMBL" id="MN865127">
    <property type="protein sequence ID" value="QJR97755.1"/>
    <property type="molecule type" value="Genomic_DNA"/>
</dbReference>
<feature type="signal peptide" evidence="13">
    <location>
        <begin position="1"/>
        <end position="20"/>
    </location>
</feature>
<comment type="similarity">
    <text evidence="4">Belongs to the metallo-beta-lactamase superfamily. Class-B beta-lactamase family.</text>
</comment>
<dbReference type="EC" id="3.5.2.6" evidence="6"/>
<keyword evidence="15" id="KW-0614">Plasmid</keyword>
<dbReference type="EMBL" id="MN865127">
    <property type="protein sequence ID" value="QJR97749.1"/>
    <property type="molecule type" value="Genomic_DNA"/>
</dbReference>
<evidence type="ECO:0000256" key="4">
    <source>
        <dbReference type="ARBA" id="ARBA00005250"/>
    </source>
</evidence>
<comment type="cofactor">
    <cofactor evidence="2">
        <name>Zn(2+)</name>
        <dbReference type="ChEBI" id="CHEBI:29105"/>
    </cofactor>
</comment>
<dbReference type="PANTHER" id="PTHR42951:SF4">
    <property type="entry name" value="ACYL-COENZYME A THIOESTERASE MBLAC2"/>
    <property type="match status" value="1"/>
</dbReference>
<dbReference type="InterPro" id="IPR036866">
    <property type="entry name" value="RibonucZ/Hydroxyglut_hydro"/>
</dbReference>
<reference evidence="15" key="1">
    <citation type="submission" date="2019-12" db="EMBL/GenBank/DDBJ databases">
        <title>Identification of a novel metallo-beta-lactamase in a foodborne Vibrio alginolyticus isolate from China.</title>
        <authorList>
            <person name="Zheng Z."/>
            <person name="Ye L."/>
            <person name="Chen S."/>
        </authorList>
    </citation>
    <scope>NUCLEOTIDE SEQUENCE</scope>
    <source>
        <strain evidence="15">C1579</strain>
        <plasmid evidence="15">pC1579</plasmid>
    </source>
</reference>
<dbReference type="GO" id="GO:0046677">
    <property type="term" value="P:response to antibiotic"/>
    <property type="evidence" value="ECO:0007669"/>
    <property type="project" value="UniProtKB-KW"/>
</dbReference>
<dbReference type="RefSeq" id="WP_181726415.1">
    <property type="nucleotide sequence ID" value="NG_076653.1"/>
</dbReference>
<keyword evidence="8 13" id="KW-0732">Signal</keyword>
<evidence type="ECO:0000256" key="9">
    <source>
        <dbReference type="ARBA" id="ARBA00022764"/>
    </source>
</evidence>
<evidence type="ECO:0000256" key="3">
    <source>
        <dbReference type="ARBA" id="ARBA00004418"/>
    </source>
</evidence>
<evidence type="ECO:0000256" key="10">
    <source>
        <dbReference type="ARBA" id="ARBA00022801"/>
    </source>
</evidence>
<feature type="domain" description="Metallo-beta-lactamase" evidence="14">
    <location>
        <begin position="54"/>
        <end position="222"/>
    </location>
</feature>
<evidence type="ECO:0000256" key="2">
    <source>
        <dbReference type="ARBA" id="ARBA00001947"/>
    </source>
</evidence>
<evidence type="ECO:0000256" key="7">
    <source>
        <dbReference type="ARBA" id="ARBA00022723"/>
    </source>
</evidence>
<dbReference type="PROSITE" id="PS00744">
    <property type="entry name" value="BETA_LACTAMASE_B_2"/>
    <property type="match status" value="1"/>
</dbReference>
<dbReference type="GO" id="GO:0017001">
    <property type="term" value="P:antibiotic catabolic process"/>
    <property type="evidence" value="ECO:0007669"/>
    <property type="project" value="InterPro"/>
</dbReference>
<dbReference type="GO" id="GO:0008270">
    <property type="term" value="F:zinc ion binding"/>
    <property type="evidence" value="ECO:0007669"/>
    <property type="project" value="InterPro"/>
</dbReference>
<dbReference type="SMART" id="SM00849">
    <property type="entry name" value="Lactamase_B"/>
    <property type="match status" value="1"/>
</dbReference>
<dbReference type="InterPro" id="IPR001018">
    <property type="entry name" value="Beta-lactamase_class-B_CS"/>
</dbReference>
<evidence type="ECO:0000256" key="11">
    <source>
        <dbReference type="ARBA" id="ARBA00022833"/>
    </source>
</evidence>
<dbReference type="InterPro" id="IPR001279">
    <property type="entry name" value="Metallo-B-lactamas"/>
</dbReference>
<evidence type="ECO:0000313" key="15">
    <source>
        <dbReference type="EMBL" id="QJR97755.1"/>
    </source>
</evidence>
<protein>
    <recommendedName>
        <fullName evidence="6">beta-lactamase</fullName>
        <ecNumber evidence="6">3.5.2.6</ecNumber>
    </recommendedName>
</protein>
<sequence length="246" mass="27283">MNFLIKNILLITLFVPFVTAANNTDTKTLEVKQLTDNIYQHISYKHVEPWGFIGASGLIVVDGDAAYLIDTPWTTKATNQLIEWIEDRGLVLKSAIVTHFHEDASGDLPLLNDLKVNTYATSLTNQLLKLNNKEISNTEISSNELKIFNGIATVYYPGPGHTEDNIVVWLPNEKLLFGGCFVKSLRNKSLGYTGDANIGEWSNSIQRVLQRYPDIVTVVPGHGQVGDVSLLLHTQKLASSDKTSDK</sequence>
<keyword evidence="7" id="KW-0479">Metal-binding</keyword>
<dbReference type="PANTHER" id="PTHR42951">
    <property type="entry name" value="METALLO-BETA-LACTAMASE DOMAIN-CONTAINING"/>
    <property type="match status" value="1"/>
</dbReference>
<evidence type="ECO:0000256" key="5">
    <source>
        <dbReference type="ARBA" id="ARBA00011245"/>
    </source>
</evidence>
<evidence type="ECO:0000256" key="6">
    <source>
        <dbReference type="ARBA" id="ARBA00012865"/>
    </source>
</evidence>
<evidence type="ECO:0000256" key="8">
    <source>
        <dbReference type="ARBA" id="ARBA00022729"/>
    </source>
</evidence>
<evidence type="ECO:0000256" key="13">
    <source>
        <dbReference type="SAM" id="SignalP"/>
    </source>
</evidence>
<dbReference type="NCBIfam" id="NF033088">
    <property type="entry name" value="bla_subclass_B1"/>
    <property type="match status" value="1"/>
</dbReference>
<dbReference type="SUPFAM" id="SSF56281">
    <property type="entry name" value="Metallo-hydrolase/oxidoreductase"/>
    <property type="match status" value="1"/>
</dbReference>
<comment type="subcellular location">
    <subcellularLocation>
        <location evidence="3">Periplasm</location>
    </subcellularLocation>
</comment>
<dbReference type="InterPro" id="IPR058199">
    <property type="entry name" value="BlaB//VIM/IMP-1"/>
</dbReference>
<evidence type="ECO:0000256" key="12">
    <source>
        <dbReference type="ARBA" id="ARBA00023251"/>
    </source>
</evidence>
<keyword evidence="9" id="KW-0574">Periplasm</keyword>
<dbReference type="EMBL" id="MN865127">
    <property type="protein sequence ID" value="QJR97743.1"/>
    <property type="molecule type" value="Genomic_DNA"/>
</dbReference>
<dbReference type="Gene3D" id="3.60.15.10">
    <property type="entry name" value="Ribonuclease Z/Hydroxyacylglutathione hydrolase-like"/>
    <property type="match status" value="1"/>
</dbReference>
<dbReference type="AlphaFoldDB" id="A0A6M4NN58"/>
<dbReference type="SMR" id="A0A6M4NN58"/>
<dbReference type="GO" id="GO:0008800">
    <property type="term" value="F:beta-lactamase activity"/>
    <property type="evidence" value="ECO:0007669"/>
    <property type="project" value="UniProtKB-EC"/>
</dbReference>
<dbReference type="GO" id="GO:0042597">
    <property type="term" value="C:periplasmic space"/>
    <property type="evidence" value="ECO:0007669"/>
    <property type="project" value="UniProtKB-SubCell"/>
</dbReference>
<keyword evidence="11" id="KW-0862">Zinc</keyword>
<geneLocation type="plasmid" evidence="15">
    <name>pC1579</name>
</geneLocation>
<evidence type="ECO:0000259" key="14">
    <source>
        <dbReference type="SMART" id="SM00849"/>
    </source>
</evidence>
<dbReference type="NCBIfam" id="NF012229">
    <property type="entry name" value="bla_class_B_core"/>
    <property type="match status" value="1"/>
</dbReference>
<comment type="catalytic activity">
    <reaction evidence="1">
        <text>a beta-lactam + H2O = a substituted beta-amino acid</text>
        <dbReference type="Rhea" id="RHEA:20401"/>
        <dbReference type="ChEBI" id="CHEBI:15377"/>
        <dbReference type="ChEBI" id="CHEBI:35627"/>
        <dbReference type="ChEBI" id="CHEBI:140347"/>
        <dbReference type="EC" id="3.5.2.6"/>
    </reaction>
</comment>
<comment type="subunit">
    <text evidence="5">Monomer.</text>
</comment>
<keyword evidence="10" id="KW-0378">Hydrolase</keyword>
<evidence type="ECO:0000256" key="1">
    <source>
        <dbReference type="ARBA" id="ARBA00001526"/>
    </source>
</evidence>
<feature type="chain" id="PRO_5033891622" description="beta-lactamase" evidence="13">
    <location>
        <begin position="21"/>
        <end position="246"/>
    </location>
</feature>
<name>A0A6M4NN58_VIBAL</name>
<organism evidence="15">
    <name type="scientific">Vibrio alginolyticus</name>
    <dbReference type="NCBI Taxonomy" id="663"/>
    <lineage>
        <taxon>Bacteria</taxon>
        <taxon>Pseudomonadati</taxon>
        <taxon>Pseudomonadota</taxon>
        <taxon>Gammaproteobacteria</taxon>
        <taxon>Vibrionales</taxon>
        <taxon>Vibrionaceae</taxon>
        <taxon>Vibrio</taxon>
    </lineage>
</organism>
<proteinExistence type="inferred from homology"/>
<dbReference type="EMBL" id="MN865127">
    <property type="protein sequence ID" value="QJR97761.1"/>
    <property type="molecule type" value="Genomic_DNA"/>
</dbReference>